<dbReference type="PATRIC" id="fig|937777.3.peg.3230"/>
<dbReference type="Gene3D" id="3.20.20.360">
    <property type="entry name" value="Malate synthase, domain 3"/>
    <property type="match status" value="1"/>
</dbReference>
<feature type="domain" description="Malate synthase TIM barrel" evidence="9">
    <location>
        <begin position="154"/>
        <end position="387"/>
    </location>
</feature>
<dbReference type="AlphaFoldDB" id="L0A674"/>
<dbReference type="InterPro" id="IPR006252">
    <property type="entry name" value="Malate_synthA"/>
</dbReference>
<evidence type="ECO:0000256" key="5">
    <source>
        <dbReference type="ARBA" id="ARBA00022679"/>
    </source>
</evidence>
<dbReference type="InterPro" id="IPR019830">
    <property type="entry name" value="Malate_synthase_CS"/>
</dbReference>
<feature type="domain" description="Malate synthase N-terminal" evidence="10">
    <location>
        <begin position="5"/>
        <end position="65"/>
    </location>
</feature>
<feature type="domain" description="Malate synthase C-terminal" evidence="11">
    <location>
        <begin position="404"/>
        <end position="519"/>
    </location>
</feature>
<dbReference type="Pfam" id="PF01274">
    <property type="entry name" value="MS_TIM-barrel"/>
    <property type="match status" value="1"/>
</dbReference>
<dbReference type="OrthoDB" id="9768429at2"/>
<dbReference type="Pfam" id="PF20659">
    <property type="entry name" value="MS_C"/>
    <property type="match status" value="1"/>
</dbReference>
<keyword evidence="13" id="KW-1185">Reference proteome</keyword>
<dbReference type="SUPFAM" id="SSF51645">
    <property type="entry name" value="Malate synthase G"/>
    <property type="match status" value="1"/>
</dbReference>
<evidence type="ECO:0000313" key="13">
    <source>
        <dbReference type="Proteomes" id="UP000010467"/>
    </source>
</evidence>
<dbReference type="EMBL" id="CP003382">
    <property type="protein sequence ID" value="AFZ68657.1"/>
    <property type="molecule type" value="Genomic_DNA"/>
</dbReference>
<evidence type="ECO:0000256" key="8">
    <source>
        <dbReference type="RuleBase" id="RU000555"/>
    </source>
</evidence>
<evidence type="ECO:0000259" key="11">
    <source>
        <dbReference type="Pfam" id="PF20659"/>
    </source>
</evidence>
<dbReference type="Proteomes" id="UP000010467">
    <property type="component" value="Chromosome"/>
</dbReference>
<dbReference type="HOGENOM" id="CLU_018928_3_0_0"/>
<evidence type="ECO:0000259" key="10">
    <source>
        <dbReference type="Pfam" id="PF20656"/>
    </source>
</evidence>
<dbReference type="PANTHER" id="PTHR42902">
    <property type="entry name" value="MALATE SYNTHASE"/>
    <property type="match status" value="1"/>
</dbReference>
<protein>
    <recommendedName>
        <fullName evidence="2 8">Malate synthase</fullName>
        <ecNumber evidence="2 8">2.3.3.9</ecNumber>
    </recommendedName>
</protein>
<keyword evidence="3 8" id="KW-0329">Glyoxylate bypass</keyword>
<evidence type="ECO:0000256" key="3">
    <source>
        <dbReference type="ARBA" id="ARBA00022435"/>
    </source>
</evidence>
<evidence type="ECO:0000256" key="2">
    <source>
        <dbReference type="ARBA" id="ARBA00012636"/>
    </source>
</evidence>
<dbReference type="STRING" id="937777.Deipe_3214"/>
<comment type="catalytic activity">
    <reaction evidence="6 8">
        <text>glyoxylate + acetyl-CoA + H2O = (S)-malate + CoA + H(+)</text>
        <dbReference type="Rhea" id="RHEA:18181"/>
        <dbReference type="ChEBI" id="CHEBI:15377"/>
        <dbReference type="ChEBI" id="CHEBI:15378"/>
        <dbReference type="ChEBI" id="CHEBI:15589"/>
        <dbReference type="ChEBI" id="CHEBI:36655"/>
        <dbReference type="ChEBI" id="CHEBI:57287"/>
        <dbReference type="ChEBI" id="CHEBI:57288"/>
        <dbReference type="EC" id="2.3.3.9"/>
    </reaction>
</comment>
<dbReference type="NCBIfam" id="TIGR01344">
    <property type="entry name" value="malate_syn_A"/>
    <property type="match status" value="1"/>
</dbReference>
<gene>
    <name evidence="12" type="ordered locus">Deipe_3214</name>
</gene>
<reference evidence="13" key="1">
    <citation type="submission" date="2012-03" db="EMBL/GenBank/DDBJ databases">
        <title>Complete sequence of chromosome of Deinococcus peraridilitoris DSM 19664.</title>
        <authorList>
            <person name="Lucas S."/>
            <person name="Copeland A."/>
            <person name="Lapidus A."/>
            <person name="Glavina del Rio T."/>
            <person name="Dalin E."/>
            <person name="Tice H."/>
            <person name="Bruce D."/>
            <person name="Goodwin L."/>
            <person name="Pitluck S."/>
            <person name="Peters L."/>
            <person name="Mikhailova N."/>
            <person name="Lu M."/>
            <person name="Kyrpides N."/>
            <person name="Mavromatis K."/>
            <person name="Ivanova N."/>
            <person name="Brettin T."/>
            <person name="Detter J.C."/>
            <person name="Han C."/>
            <person name="Larimer F."/>
            <person name="Land M."/>
            <person name="Hauser L."/>
            <person name="Markowitz V."/>
            <person name="Cheng J.-F."/>
            <person name="Hugenholtz P."/>
            <person name="Woyke T."/>
            <person name="Wu D."/>
            <person name="Pukall R."/>
            <person name="Steenblock K."/>
            <person name="Brambilla E."/>
            <person name="Klenk H.-P."/>
            <person name="Eisen J.A."/>
        </authorList>
    </citation>
    <scope>NUCLEOTIDE SEQUENCE [LARGE SCALE GENOMIC DNA]</scope>
    <source>
        <strain evidence="13">DSM 19664 / LMG 22246 / CIP 109416 / KR-200</strain>
    </source>
</reference>
<dbReference type="GO" id="GO:0006099">
    <property type="term" value="P:tricarboxylic acid cycle"/>
    <property type="evidence" value="ECO:0007669"/>
    <property type="project" value="UniProtKB-KW"/>
</dbReference>
<dbReference type="KEGG" id="dpd:Deipe_3214"/>
<comment type="similarity">
    <text evidence="1 8">Belongs to the malate synthase family.</text>
</comment>
<dbReference type="CDD" id="cd00727">
    <property type="entry name" value="malate_synt_A"/>
    <property type="match status" value="1"/>
</dbReference>
<dbReference type="InterPro" id="IPR011076">
    <property type="entry name" value="Malate_synth_sf"/>
</dbReference>
<feature type="active site" description="Proton donor" evidence="7">
    <location>
        <position position="437"/>
    </location>
</feature>
<dbReference type="GO" id="GO:0006097">
    <property type="term" value="P:glyoxylate cycle"/>
    <property type="evidence" value="ECO:0007669"/>
    <property type="project" value="UniProtKB-UniPathway"/>
</dbReference>
<dbReference type="InterPro" id="IPR046363">
    <property type="entry name" value="MS_N_TIM-barrel_dom"/>
</dbReference>
<dbReference type="Pfam" id="PF20656">
    <property type="entry name" value="MS_N"/>
    <property type="match status" value="1"/>
</dbReference>
<dbReference type="UniPathway" id="UPA00703">
    <property type="reaction ID" value="UER00720"/>
</dbReference>
<comment type="pathway">
    <text evidence="8">Carbohydrate metabolism; glyoxylate cycle; (S)-malate from isocitrate: step 2/2.</text>
</comment>
<dbReference type="Gene3D" id="1.20.1220.12">
    <property type="entry name" value="Malate synthase, domain III"/>
    <property type="match status" value="1"/>
</dbReference>
<evidence type="ECO:0000259" key="9">
    <source>
        <dbReference type="Pfam" id="PF01274"/>
    </source>
</evidence>
<evidence type="ECO:0000256" key="1">
    <source>
        <dbReference type="ARBA" id="ARBA00006394"/>
    </source>
</evidence>
<dbReference type="PANTHER" id="PTHR42902:SF1">
    <property type="entry name" value="MALATE SYNTHASE 1-RELATED"/>
    <property type="match status" value="1"/>
</dbReference>
<dbReference type="InterPro" id="IPR001465">
    <property type="entry name" value="Malate_synthase_TIM"/>
</dbReference>
<dbReference type="InterPro" id="IPR048356">
    <property type="entry name" value="MS_N"/>
</dbReference>
<dbReference type="eggNOG" id="COG2225">
    <property type="taxonomic scope" value="Bacteria"/>
</dbReference>
<feature type="active site" description="Proton acceptor" evidence="7">
    <location>
        <position position="158"/>
    </location>
</feature>
<accession>L0A674</accession>
<evidence type="ECO:0000313" key="12">
    <source>
        <dbReference type="EMBL" id="AFZ68657.1"/>
    </source>
</evidence>
<evidence type="ECO:0000256" key="6">
    <source>
        <dbReference type="ARBA" id="ARBA00047918"/>
    </source>
</evidence>
<dbReference type="InterPro" id="IPR048355">
    <property type="entry name" value="MS_C"/>
</dbReference>
<name>L0A674_DEIPD</name>
<dbReference type="FunFam" id="1.20.1220.12:FF:000001">
    <property type="entry name" value="Malate synthase"/>
    <property type="match status" value="1"/>
</dbReference>
<sequence length="534" mass="60683">MTTLDISDQSVCGAQQVLTPPALRFVAELEKQFGERRRMLLRARQDRQIRLDRGERPNFLAETRHVREGNWRVVPPPTDLLDRRVEITGPVDRKMIINALNSSAQVFMADFEDATSPTWENVMAGQANLMDAVRRTLTLETGSKSYRLNDRTATLFVRPRGWHLEEAHATLRGQRISASLFDFGLYFFHNAQELLERGSGPYFYLPKLESHLEARLWNDIFNFAEDALQLPRGTIRATVLIETILAAFEMDEILYELREHSAGLNCGRWDYIFSVIKKLRADPRFVLPDRSQVTMTDGMMRSYSRLAIQTCHRRGAHAMGGMSAFIPVKNDEAANDRAFAQVRADKEREASDGHDGTWVAHPALVPVAREVFDRLMPTPNQIDRCSDYRIQPGELLRVPDGYVTARGVHSNVSVALQYLAAWLGGQGAVPINNLMEDAATAEISRAQLWQWARHRACTDDRERVTGARVQRLIDEERAGLTVRHPHFSAFYQEAAELLRELTEAEAFPEFLTLAAYERLNRLHDHKSTASSAAD</sequence>
<dbReference type="EC" id="2.3.3.9" evidence="2 8"/>
<dbReference type="GO" id="GO:0004474">
    <property type="term" value="F:malate synthase activity"/>
    <property type="evidence" value="ECO:0007669"/>
    <property type="project" value="UniProtKB-EC"/>
</dbReference>
<dbReference type="FunFam" id="3.20.20.360:FF:000001">
    <property type="entry name" value="Malate synthase"/>
    <property type="match status" value="1"/>
</dbReference>
<dbReference type="GO" id="GO:0005737">
    <property type="term" value="C:cytoplasm"/>
    <property type="evidence" value="ECO:0007669"/>
    <property type="project" value="TreeGrafter"/>
</dbReference>
<organism evidence="12 13">
    <name type="scientific">Deinococcus peraridilitoris (strain DSM 19664 / LMG 22246 / CIP 109416 / KR-200)</name>
    <dbReference type="NCBI Taxonomy" id="937777"/>
    <lineage>
        <taxon>Bacteria</taxon>
        <taxon>Thermotogati</taxon>
        <taxon>Deinococcota</taxon>
        <taxon>Deinococci</taxon>
        <taxon>Deinococcales</taxon>
        <taxon>Deinococcaceae</taxon>
        <taxon>Deinococcus</taxon>
    </lineage>
</organism>
<keyword evidence="5 8" id="KW-0808">Transferase</keyword>
<evidence type="ECO:0000256" key="7">
    <source>
        <dbReference type="PIRSR" id="PIRSR001363-1"/>
    </source>
</evidence>
<dbReference type="InterPro" id="IPR044856">
    <property type="entry name" value="Malate_synth_C_sf"/>
</dbReference>
<dbReference type="RefSeq" id="WP_015236955.1">
    <property type="nucleotide sequence ID" value="NC_019793.1"/>
</dbReference>
<dbReference type="PROSITE" id="PS00510">
    <property type="entry name" value="MALATE_SYNTHASE"/>
    <property type="match status" value="1"/>
</dbReference>
<dbReference type="PIRSF" id="PIRSF001363">
    <property type="entry name" value="Malate_synth"/>
    <property type="match status" value="1"/>
</dbReference>
<evidence type="ECO:0000256" key="4">
    <source>
        <dbReference type="ARBA" id="ARBA00022532"/>
    </source>
</evidence>
<proteinExistence type="inferred from homology"/>
<keyword evidence="4 8" id="KW-0816">Tricarboxylic acid cycle</keyword>